<dbReference type="EMBL" id="CM043015">
    <property type="protein sequence ID" value="KAI4470625.1"/>
    <property type="molecule type" value="Genomic_DNA"/>
</dbReference>
<evidence type="ECO:0000313" key="1">
    <source>
        <dbReference type="EMBL" id="KAI4470625.1"/>
    </source>
</evidence>
<sequence length="836" mass="94448">MKQEGTVKDWVCPECVSSLTSHRDVNNESSDKNKTLEQFIARKVEEVVRNITTTLLTSFQLEISKVIKENRRLSQQIVELRTAVKSQTHPECIKHLVSDGDTTEINKNENKKDEAKKVISQTESQRSLTFAEKVKTTKENIEIDIQTSEGTKPGTKNKRTNDDGFKTVSYEKRNREIIHGKASNISVIRGIERFGHMHVYGLAVGTTQADLILCSTVSSEFYYPECEFNGMSCLDCFTQKMCLFGQHWSSTPCANDISGHSSPYCDSKTHKCTNIRPEGCPRVSTITCLRNDVFPDTSDCTRYYKCINSTAELLPCPENYIYKHGFGKCVFKLSNDECMTIDSCEFEDFVQEYPGDSSLYYGCKAGKSFINACASFEFFNTTSEECETRCKEIGLLPIPQNCVNYYSCKKTEHGFIAVEENCPSDYGFNPATLSCEKDYSLLCNELAFLFSGLLFGVFDGHGGGACAQVIAKRLFHYIAACLLPSETLQQYLFSLTGNAPLELITSYNDKFQFVDDVKEIYYKSFYNFIEDLKKVGTTETFDMKRALEQAFLRLDDDLSVEALPKDNKVNMKTLSVAMSGSVACIAHIDRQHLHIAHIGDCNAILGVKTETNSWIAKKLTQEHNTYNQAEVDRILKEHPANEADTVIKMERLLSQLAPLRAIGDFRFKWNKNIMSTIVAKYFGGQVVPPNYYTPPYLTAAPEIIYHRLTPRDKFLVLATDGLWDIISPLQVVRLVGEHMSGKVTLSPLKLPRKNMTLNEINEMLLQRKEGLKTKPKDSNAATHLLRNALGGTEYGIDHGKLSQLLTLPEDVVRVFRDDITITVVYFDSEYLRHCPA</sequence>
<gene>
    <name evidence="1" type="ORF">MML48_1g02527</name>
</gene>
<accession>A0ACB9TUY5</accession>
<protein>
    <submittedName>
        <fullName evidence="1">Protein phosphatase 2c</fullName>
    </submittedName>
</protein>
<evidence type="ECO:0000313" key="2">
    <source>
        <dbReference type="Proteomes" id="UP001056778"/>
    </source>
</evidence>
<keyword evidence="2" id="KW-1185">Reference proteome</keyword>
<name>A0ACB9TUY5_HOLOL</name>
<reference evidence="1" key="1">
    <citation type="submission" date="2022-04" db="EMBL/GenBank/DDBJ databases">
        <title>Chromosome-scale genome assembly of Holotrichia oblita Faldermann.</title>
        <authorList>
            <person name="Rongchong L."/>
        </authorList>
    </citation>
    <scope>NUCLEOTIDE SEQUENCE</scope>
    <source>
        <strain evidence="1">81SQS9</strain>
    </source>
</reference>
<proteinExistence type="predicted"/>
<organism evidence="1 2">
    <name type="scientific">Holotrichia oblita</name>
    <name type="common">Chafer beetle</name>
    <dbReference type="NCBI Taxonomy" id="644536"/>
    <lineage>
        <taxon>Eukaryota</taxon>
        <taxon>Metazoa</taxon>
        <taxon>Ecdysozoa</taxon>
        <taxon>Arthropoda</taxon>
        <taxon>Hexapoda</taxon>
        <taxon>Insecta</taxon>
        <taxon>Pterygota</taxon>
        <taxon>Neoptera</taxon>
        <taxon>Endopterygota</taxon>
        <taxon>Coleoptera</taxon>
        <taxon>Polyphaga</taxon>
        <taxon>Scarabaeiformia</taxon>
        <taxon>Scarabaeidae</taxon>
        <taxon>Melolonthinae</taxon>
        <taxon>Holotrichia</taxon>
    </lineage>
</organism>
<comment type="caution">
    <text evidence="1">The sequence shown here is derived from an EMBL/GenBank/DDBJ whole genome shotgun (WGS) entry which is preliminary data.</text>
</comment>
<dbReference type="Proteomes" id="UP001056778">
    <property type="component" value="Chromosome 1"/>
</dbReference>